<evidence type="ECO:0000256" key="1">
    <source>
        <dbReference type="SAM" id="MobiDB-lite"/>
    </source>
</evidence>
<dbReference type="STRING" id="370622.LA66_06290"/>
<dbReference type="AlphaFoldDB" id="A0A0B1Q5S6"/>
<comment type="caution">
    <text evidence="2">The sequence shown here is derived from an EMBL/GenBank/DDBJ whole genome shotgun (WGS) entry which is preliminary data.</text>
</comment>
<evidence type="ECO:0008006" key="4">
    <source>
        <dbReference type="Google" id="ProtNLM"/>
    </source>
</evidence>
<organism evidence="2 3">
    <name type="scientific">Aureimonas altamirensis</name>
    <dbReference type="NCBI Taxonomy" id="370622"/>
    <lineage>
        <taxon>Bacteria</taxon>
        <taxon>Pseudomonadati</taxon>
        <taxon>Pseudomonadota</taxon>
        <taxon>Alphaproteobacteria</taxon>
        <taxon>Hyphomicrobiales</taxon>
        <taxon>Aurantimonadaceae</taxon>
        <taxon>Aureimonas</taxon>
    </lineage>
</organism>
<name>A0A0B1Q5S6_9HYPH</name>
<dbReference type="Proteomes" id="UP000030826">
    <property type="component" value="Unassembled WGS sequence"/>
</dbReference>
<sequence length="118" mass="12993">MLKTLDIILVAIMLCAATWTFSVKHEAESIEERLRKVDAEIAMERETISLLEADWSLLNQPYRLQRLADVFAADLNLKTISPTQIVGPEDLPSEPVPAAPEPSALEGGLAANQRGVLR</sequence>
<evidence type="ECO:0000313" key="3">
    <source>
        <dbReference type="Proteomes" id="UP000030826"/>
    </source>
</evidence>
<dbReference type="RefSeq" id="WP_039189676.1">
    <property type="nucleotide sequence ID" value="NZ_JRFJ01000001.1"/>
</dbReference>
<proteinExistence type="predicted"/>
<dbReference type="OrthoDB" id="7165680at2"/>
<evidence type="ECO:0000313" key="2">
    <source>
        <dbReference type="EMBL" id="KHJ56193.1"/>
    </source>
</evidence>
<dbReference type="EMBL" id="JRFJ01000001">
    <property type="protein sequence ID" value="KHJ56193.1"/>
    <property type="molecule type" value="Genomic_DNA"/>
</dbReference>
<protein>
    <recommendedName>
        <fullName evidence="4">Cell division protein FtsL</fullName>
    </recommendedName>
</protein>
<feature type="region of interest" description="Disordered" evidence="1">
    <location>
        <begin position="84"/>
        <end position="118"/>
    </location>
</feature>
<accession>A0A0B1Q5S6</accession>
<gene>
    <name evidence="2" type="ORF">LA66_06290</name>
</gene>
<reference evidence="2 3" key="1">
    <citation type="submission" date="2014-09" db="EMBL/GenBank/DDBJ databases">
        <title>Isolation and characterization of Aurantimonas altamirensis ON-56566 from clinical sample following a dog bite.</title>
        <authorList>
            <person name="Eshaghi A."/>
            <person name="Li A."/>
            <person name="Shahinas D."/>
            <person name="Bahn P."/>
            <person name="Kus J.V."/>
            <person name="Patel S.N."/>
        </authorList>
    </citation>
    <scope>NUCLEOTIDE SEQUENCE [LARGE SCALE GENOMIC DNA]</scope>
    <source>
        <strain evidence="2 3">ON-56566</strain>
    </source>
</reference>